<name>A0ABP3I8V4_9ACTN</name>
<proteinExistence type="predicted"/>
<sequence length="177" mass="19781">MVKGGMEHDLRFGWELGGSGWATCRIADGVSEQKNVVSYCTDALADVLRGVAALYDPAASVRRFSFDLEPAELRWVLRADGEDIGITIYRFPDMFTSFDAPDHEGTLSWESTQPRSLLAHEVLDAAESVLRVHGEDGYRAKWGRYSFPVAALRDLRRLHLRDDRCGRRHDTALPGSG</sequence>
<evidence type="ECO:0000313" key="1">
    <source>
        <dbReference type="EMBL" id="GAA0393392.1"/>
    </source>
</evidence>
<evidence type="ECO:0000313" key="2">
    <source>
        <dbReference type="Proteomes" id="UP001500879"/>
    </source>
</evidence>
<reference evidence="2" key="1">
    <citation type="journal article" date="2019" name="Int. J. Syst. Evol. Microbiol.">
        <title>The Global Catalogue of Microorganisms (GCM) 10K type strain sequencing project: providing services to taxonomists for standard genome sequencing and annotation.</title>
        <authorList>
            <consortium name="The Broad Institute Genomics Platform"/>
            <consortium name="The Broad Institute Genome Sequencing Center for Infectious Disease"/>
            <person name="Wu L."/>
            <person name="Ma J."/>
        </authorList>
    </citation>
    <scope>NUCLEOTIDE SEQUENCE [LARGE SCALE GENOMIC DNA]</scope>
    <source>
        <strain evidence="2">JCM 4788</strain>
    </source>
</reference>
<accession>A0ABP3I8V4</accession>
<dbReference type="EMBL" id="BAAABX010000010">
    <property type="protein sequence ID" value="GAA0393392.1"/>
    <property type="molecule type" value="Genomic_DNA"/>
</dbReference>
<keyword evidence="2" id="KW-1185">Reference proteome</keyword>
<comment type="caution">
    <text evidence="1">The sequence shown here is derived from an EMBL/GenBank/DDBJ whole genome shotgun (WGS) entry which is preliminary data.</text>
</comment>
<organism evidence="1 2">
    <name type="scientific">Streptomyces luteireticuli</name>
    <dbReference type="NCBI Taxonomy" id="173858"/>
    <lineage>
        <taxon>Bacteria</taxon>
        <taxon>Bacillati</taxon>
        <taxon>Actinomycetota</taxon>
        <taxon>Actinomycetes</taxon>
        <taxon>Kitasatosporales</taxon>
        <taxon>Streptomycetaceae</taxon>
        <taxon>Streptomyces</taxon>
    </lineage>
</organism>
<gene>
    <name evidence="1" type="ORF">GCM10010357_12730</name>
</gene>
<protein>
    <submittedName>
        <fullName evidence="1">Uncharacterized protein</fullName>
    </submittedName>
</protein>
<dbReference type="Proteomes" id="UP001500879">
    <property type="component" value="Unassembled WGS sequence"/>
</dbReference>